<proteinExistence type="predicted"/>
<evidence type="ECO:0000313" key="1">
    <source>
        <dbReference type="EMBL" id="KAI8425758.1"/>
    </source>
</evidence>
<keyword evidence="2" id="KW-1185">Reference proteome</keyword>
<accession>A0ACC0JNT8</accession>
<reference evidence="1 2" key="1">
    <citation type="journal article" date="2022" name="Genome Biol. Evol.">
        <title>The Spruce Budworm Genome: Reconstructing the Evolutionary History of Antifreeze Proteins.</title>
        <authorList>
            <person name="Beliveau C."/>
            <person name="Gagne P."/>
            <person name="Picq S."/>
            <person name="Vernygora O."/>
            <person name="Keeling C.I."/>
            <person name="Pinkney K."/>
            <person name="Doucet D."/>
            <person name="Wen F."/>
            <person name="Johnston J.S."/>
            <person name="Maaroufi H."/>
            <person name="Boyle B."/>
            <person name="Laroche J."/>
            <person name="Dewar K."/>
            <person name="Juretic N."/>
            <person name="Blackburn G."/>
            <person name="Nisole A."/>
            <person name="Brunet B."/>
            <person name="Brandao M."/>
            <person name="Lumley L."/>
            <person name="Duan J."/>
            <person name="Quan G."/>
            <person name="Lucarotti C.J."/>
            <person name="Roe A.D."/>
            <person name="Sperling F.A.H."/>
            <person name="Levesque R.C."/>
            <person name="Cusson M."/>
        </authorList>
    </citation>
    <scope>NUCLEOTIDE SEQUENCE [LARGE SCALE GENOMIC DNA]</scope>
    <source>
        <strain evidence="1">Glfc:IPQL:Cfum</strain>
    </source>
</reference>
<name>A0ACC0JNT8_CHOFU</name>
<dbReference type="EMBL" id="CM046119">
    <property type="protein sequence ID" value="KAI8425758.1"/>
    <property type="molecule type" value="Genomic_DNA"/>
</dbReference>
<protein>
    <submittedName>
        <fullName evidence="1">Uncharacterized protein</fullName>
    </submittedName>
</protein>
<gene>
    <name evidence="1" type="ORF">MSG28_011541</name>
</gene>
<organism evidence="1 2">
    <name type="scientific">Choristoneura fumiferana</name>
    <name type="common">Spruce budworm moth</name>
    <name type="synonym">Archips fumiferana</name>
    <dbReference type="NCBI Taxonomy" id="7141"/>
    <lineage>
        <taxon>Eukaryota</taxon>
        <taxon>Metazoa</taxon>
        <taxon>Ecdysozoa</taxon>
        <taxon>Arthropoda</taxon>
        <taxon>Hexapoda</taxon>
        <taxon>Insecta</taxon>
        <taxon>Pterygota</taxon>
        <taxon>Neoptera</taxon>
        <taxon>Endopterygota</taxon>
        <taxon>Lepidoptera</taxon>
        <taxon>Glossata</taxon>
        <taxon>Ditrysia</taxon>
        <taxon>Tortricoidea</taxon>
        <taxon>Tortricidae</taxon>
        <taxon>Tortricinae</taxon>
        <taxon>Choristoneura</taxon>
    </lineage>
</organism>
<dbReference type="Proteomes" id="UP001064048">
    <property type="component" value="Chromosome 19"/>
</dbReference>
<comment type="caution">
    <text evidence="1">The sequence shown here is derived from an EMBL/GenBank/DDBJ whole genome shotgun (WGS) entry which is preliminary data.</text>
</comment>
<evidence type="ECO:0000313" key="2">
    <source>
        <dbReference type="Proteomes" id="UP001064048"/>
    </source>
</evidence>
<sequence length="572" mass="64639">MKKQNVRTLSLIVCTFTYLLVGAAVFDALESTTERNRFEVLQAIEGMIIRKYNITEEDFRVMETVVLKSEPHKAGQQWKFTGAFYYATTVLTTIGYGHSTPSTVGGKLFTMFYAIVGIPLGLIMFQSIGERVNRLSSVIIKSLKHALNCKATSASEVDLICVVTTLSSLTIAGGAAAFSKFEGWSYFDSVYYCFITLTTIGFGDMVALQKDNALNRKPSYVMFALIFILFGLAIVAACLNLLVLRFVTMNTEDEKRDQAQAEQAQQVAVRLEGDVITADGAVLRGVARGTRLPAHAQGDTSMMPLYVDDEYPPSVCSCSCNCFGPNKSILYRDPLSPVPPTTMKQIKSKNYRELGNLPRYVDKSSKDRSQSLRLNSASGYLYMNAKTNSFQLEPDDFREIVAKRREQLRKGMMMYEMGCNNNEQYLNPYRHSVSTRVETSPHSSSLYSMNMKSDNRSNDPLVDDYDSEKSSYARKKLMKNIARNTSKQENYFYDDAVLHFDDEYAFDGSILFAKRRKSIDRNWDFAAMPKNQDPDQISNESFGYYLPDDDDLEQYYANDTLTFNMPPHRASI</sequence>